<evidence type="ECO:0000256" key="1">
    <source>
        <dbReference type="SAM" id="Phobius"/>
    </source>
</evidence>
<feature type="transmembrane region" description="Helical" evidence="1">
    <location>
        <begin position="72"/>
        <end position="97"/>
    </location>
</feature>
<dbReference type="RefSeq" id="WP_174987525.1">
    <property type="nucleotide sequence ID" value="NZ_CABPSK010000001.1"/>
</dbReference>
<dbReference type="EMBL" id="CABPSK010000001">
    <property type="protein sequence ID" value="VVD62905.1"/>
    <property type="molecule type" value="Genomic_DNA"/>
</dbReference>
<keyword evidence="1" id="KW-0472">Membrane</keyword>
<gene>
    <name evidence="3" type="ORF">PPN31114_00196</name>
</gene>
<name>A0A5E4RIE8_9BURK</name>
<organism evidence="3 4">
    <name type="scientific">Pandoraea pneumonica</name>
    <dbReference type="NCBI Taxonomy" id="2508299"/>
    <lineage>
        <taxon>Bacteria</taxon>
        <taxon>Pseudomonadati</taxon>
        <taxon>Pseudomonadota</taxon>
        <taxon>Betaproteobacteria</taxon>
        <taxon>Burkholderiales</taxon>
        <taxon>Burkholderiaceae</taxon>
        <taxon>Pandoraea</taxon>
    </lineage>
</organism>
<feature type="transmembrane region" description="Helical" evidence="1">
    <location>
        <begin position="228"/>
        <end position="248"/>
    </location>
</feature>
<proteinExistence type="predicted"/>
<feature type="transmembrane region" description="Helical" evidence="1">
    <location>
        <begin position="277"/>
        <end position="294"/>
    </location>
</feature>
<feature type="transmembrane region" description="Helical" evidence="1">
    <location>
        <begin position="7"/>
        <end position="26"/>
    </location>
</feature>
<dbReference type="InterPro" id="IPR026841">
    <property type="entry name" value="Aur1/Ipt1"/>
</dbReference>
<dbReference type="Gene3D" id="1.20.144.10">
    <property type="entry name" value="Phosphatidic acid phosphatase type 2/haloperoxidase"/>
    <property type="match status" value="1"/>
</dbReference>
<evidence type="ECO:0000313" key="3">
    <source>
        <dbReference type="EMBL" id="VVD62905.1"/>
    </source>
</evidence>
<keyword evidence="4" id="KW-1185">Reference proteome</keyword>
<feature type="transmembrane region" description="Helical" evidence="1">
    <location>
        <begin position="255"/>
        <end position="271"/>
    </location>
</feature>
<dbReference type="Proteomes" id="UP000366945">
    <property type="component" value="Unassembled WGS sequence"/>
</dbReference>
<reference evidence="3 4" key="1">
    <citation type="submission" date="2019-08" db="EMBL/GenBank/DDBJ databases">
        <authorList>
            <person name="Peeters C."/>
        </authorList>
    </citation>
    <scope>NUCLEOTIDE SEQUENCE [LARGE SCALE GENOMIC DNA]</scope>
    <source>
        <strain evidence="3 4">LMG 31114</strain>
    </source>
</reference>
<evidence type="ECO:0000313" key="4">
    <source>
        <dbReference type="Proteomes" id="UP000366945"/>
    </source>
</evidence>
<feature type="transmembrane region" description="Helical" evidence="1">
    <location>
        <begin position="168"/>
        <end position="189"/>
    </location>
</feature>
<dbReference type="GO" id="GO:0016020">
    <property type="term" value="C:membrane"/>
    <property type="evidence" value="ECO:0007669"/>
    <property type="project" value="UniProtKB-SubCell"/>
</dbReference>
<protein>
    <submittedName>
        <fullName evidence="3">PAP2 family protein</fullName>
    </submittedName>
</protein>
<feature type="transmembrane region" description="Helical" evidence="1">
    <location>
        <begin position="38"/>
        <end position="60"/>
    </location>
</feature>
<keyword evidence="1" id="KW-0812">Transmembrane</keyword>
<sequence length="328" mass="36467">MSEKAGRIYAFTWLVNTALALADWTWSNQIGLQIDGSYLEWVALRCLISLGIAAALRAAANSPWCARTTRAVLYRSASAGIMWIATLAVFASLALIFQYLTVTLSFPEIASTLVAADSRLGFDWPAAYYWVKARPWLDAIFSMAYQSGIFQLALIPFILIVTNNVRYYAEFVIQFIVASAFVIFIATPFPAESAYVHFNIRDLGTASTVADFWLFRSGRFHELTLQSMQGLVSLPSFHTVLAVLFAYAVRHVRRVFPIFILLNIVMIASTPTHGGHYIWDVIAGLAIAVAAVWSSHRLMKAFGGEIQFRDRHAVKVGVLPAVRTTDLN</sequence>
<dbReference type="AlphaFoldDB" id="A0A5E4RIE8"/>
<feature type="domain" description="Inositolphosphotransferase Aur1/Ipt1" evidence="2">
    <location>
        <begin position="112"/>
        <end position="293"/>
    </location>
</feature>
<dbReference type="GeneID" id="300402273"/>
<dbReference type="Pfam" id="PF14378">
    <property type="entry name" value="PAP2_3"/>
    <property type="match status" value="1"/>
</dbReference>
<keyword evidence="1" id="KW-1133">Transmembrane helix</keyword>
<evidence type="ECO:0000259" key="2">
    <source>
        <dbReference type="Pfam" id="PF14378"/>
    </source>
</evidence>
<accession>A0A5E4RIE8</accession>
<feature type="transmembrane region" description="Helical" evidence="1">
    <location>
        <begin position="139"/>
        <end position="161"/>
    </location>
</feature>